<reference evidence="2 3" key="1">
    <citation type="journal article" date="2019" name="G3 (Bethesda)">
        <title>Sequencing of a Wild Apple (Malus baccata) Genome Unravels the Differences Between Cultivated and Wild Apple Species Regarding Disease Resistance and Cold Tolerance.</title>
        <authorList>
            <person name="Chen X."/>
        </authorList>
    </citation>
    <scope>NUCLEOTIDE SEQUENCE [LARGE SCALE GENOMIC DNA]</scope>
    <source>
        <strain evidence="3">cv. Shandingzi</strain>
        <tissue evidence="2">Leaves</tissue>
    </source>
</reference>
<proteinExistence type="predicted"/>
<dbReference type="EMBL" id="VIEB01001061">
    <property type="protein sequence ID" value="TQD75985.1"/>
    <property type="molecule type" value="Genomic_DNA"/>
</dbReference>
<keyword evidence="1" id="KW-0472">Membrane</keyword>
<feature type="transmembrane region" description="Helical" evidence="1">
    <location>
        <begin position="38"/>
        <end position="60"/>
    </location>
</feature>
<accession>A0A540KP46</accession>
<organism evidence="2 3">
    <name type="scientific">Malus baccata</name>
    <name type="common">Siberian crab apple</name>
    <name type="synonym">Pyrus baccata</name>
    <dbReference type="NCBI Taxonomy" id="106549"/>
    <lineage>
        <taxon>Eukaryota</taxon>
        <taxon>Viridiplantae</taxon>
        <taxon>Streptophyta</taxon>
        <taxon>Embryophyta</taxon>
        <taxon>Tracheophyta</taxon>
        <taxon>Spermatophyta</taxon>
        <taxon>Magnoliopsida</taxon>
        <taxon>eudicotyledons</taxon>
        <taxon>Gunneridae</taxon>
        <taxon>Pentapetalae</taxon>
        <taxon>rosids</taxon>
        <taxon>fabids</taxon>
        <taxon>Rosales</taxon>
        <taxon>Rosaceae</taxon>
        <taxon>Amygdaloideae</taxon>
        <taxon>Maleae</taxon>
        <taxon>Malus</taxon>
    </lineage>
</organism>
<dbReference type="AlphaFoldDB" id="A0A540KP46"/>
<evidence type="ECO:0000256" key="1">
    <source>
        <dbReference type="SAM" id="Phobius"/>
    </source>
</evidence>
<evidence type="ECO:0000313" key="3">
    <source>
        <dbReference type="Proteomes" id="UP000315295"/>
    </source>
</evidence>
<dbReference type="Proteomes" id="UP000315295">
    <property type="component" value="Unassembled WGS sequence"/>
</dbReference>
<gene>
    <name evidence="2" type="ORF">C1H46_038472</name>
</gene>
<evidence type="ECO:0000313" key="2">
    <source>
        <dbReference type="EMBL" id="TQD75985.1"/>
    </source>
</evidence>
<keyword evidence="1" id="KW-1133">Transmembrane helix</keyword>
<protein>
    <submittedName>
        <fullName evidence="2">Uncharacterized protein</fullName>
    </submittedName>
</protein>
<keyword evidence="1" id="KW-0812">Transmembrane</keyword>
<sequence>MLGSVDYVCAELGHSCLWSPQSRNGQNQRTYATDLSTVAVLILTLTMSIAGISGWFYLIFSSVHVI</sequence>
<comment type="caution">
    <text evidence="2">The sequence shown here is derived from an EMBL/GenBank/DDBJ whole genome shotgun (WGS) entry which is preliminary data.</text>
</comment>
<keyword evidence="3" id="KW-1185">Reference proteome</keyword>
<name>A0A540KP46_MALBA</name>